<evidence type="ECO:0000313" key="1">
    <source>
        <dbReference type="EMBL" id="QKU34841.1"/>
    </source>
</evidence>
<name>A0A6N1P141_9VIRU</name>
<dbReference type="RefSeq" id="YP_010781493.1">
    <property type="nucleotide sequence ID" value="NC_075039.1"/>
</dbReference>
<accession>A0A6N1P141</accession>
<organism evidence="1">
    <name type="scientific">Tupanvirus soda lake</name>
    <dbReference type="NCBI Taxonomy" id="2126985"/>
    <lineage>
        <taxon>Viruses</taxon>
        <taxon>Varidnaviria</taxon>
        <taxon>Bamfordvirae</taxon>
        <taxon>Nucleocytoviricota</taxon>
        <taxon>Megaviricetes</taxon>
        <taxon>Imitervirales</taxon>
        <taxon>Mimiviridae</taxon>
        <taxon>Megamimivirinae</taxon>
        <taxon>Tupanvirus</taxon>
        <taxon>Tupanvirus salinum</taxon>
    </lineage>
</organism>
<dbReference type="KEGG" id="vg:80518257"/>
<reference evidence="1" key="1">
    <citation type="submission" date="2017-01" db="EMBL/GenBank/DDBJ databases">
        <authorList>
            <person name="Assis F.L."/>
            <person name="Abrahao J.S."/>
            <person name="Silva L."/>
            <person name="Khalil J.B."/>
            <person name="Rodrigues R."/>
            <person name="Silva L.S."/>
            <person name="Arantes T."/>
            <person name="Boratto P."/>
            <person name="Andrade M."/>
            <person name="Kroon E.G."/>
            <person name="Ribeiro B."/>
            <person name="Bergier I."/>
            <person name="Seligmann H."/>
            <person name="Ghigo E."/>
            <person name="Colson P."/>
            <person name="Levasseur A."/>
            <person name="Raoult D."/>
            <person name="Scola B.L."/>
        </authorList>
    </citation>
    <scope>NUCLEOTIDE SEQUENCE</scope>
    <source>
        <strain evidence="1">Soda lake</strain>
    </source>
</reference>
<reference evidence="1" key="2">
    <citation type="journal article" date="2018" name="Nat. Commun.">
        <title>Tailed giant Tupanvirus possesses the most complete translational apparatus of the known virosphere.</title>
        <authorList>
            <person name="Abrahao J."/>
            <person name="Silva L."/>
            <person name="Silva L.S."/>
            <person name="Khalil J.Y.B."/>
            <person name="Rodrigues R."/>
            <person name="Arantes T."/>
            <person name="Assis F."/>
            <person name="Boratto P."/>
            <person name="Andrade M."/>
            <person name="Kroon E.G."/>
            <person name="Ribeiro B."/>
            <person name="Bergier I."/>
            <person name="Seligmann H."/>
            <person name="Ghigo E."/>
            <person name="Colson P."/>
            <person name="Levasseur A."/>
            <person name="Kroemer G."/>
            <person name="Raoult D."/>
            <person name="La Scola B."/>
        </authorList>
    </citation>
    <scope>NUCLEOTIDE SEQUENCE [LARGE SCALE GENOMIC DNA]</scope>
    <source>
        <strain evidence="1">Soda lake</strain>
    </source>
</reference>
<proteinExistence type="predicted"/>
<protein>
    <submittedName>
        <fullName evidence="1">Uncharacterized protein</fullName>
    </submittedName>
</protein>
<sequence>MNYSFELHEFKYLTVEYKGDFFENQNNYIFRIKVFPEDILINSLSYHEKYNTLVNHIKNVYFVELDKADAQITFFMAGVMHVIKLPIEVLSIEDKYRLYLIKLKPKIENVSIERMAGFNICTINIDFTDFLKQLEYFNCINVV</sequence>
<dbReference type="EMBL" id="KY523104">
    <property type="protein sequence ID" value="QKU34841.1"/>
    <property type="molecule type" value="Genomic_DNA"/>
</dbReference>
<dbReference type="GeneID" id="80518257"/>